<proteinExistence type="predicted"/>
<accession>A0A2Z7AR06</accession>
<evidence type="ECO:0000313" key="1">
    <source>
        <dbReference type="EMBL" id="KZV24361.1"/>
    </source>
</evidence>
<evidence type="ECO:0000313" key="2">
    <source>
        <dbReference type="Proteomes" id="UP000250235"/>
    </source>
</evidence>
<gene>
    <name evidence="1" type="ORF">F511_25570</name>
</gene>
<keyword evidence="2" id="KW-1185">Reference proteome</keyword>
<dbReference type="Proteomes" id="UP000250235">
    <property type="component" value="Unassembled WGS sequence"/>
</dbReference>
<organism evidence="1 2">
    <name type="scientific">Dorcoceras hygrometricum</name>
    <dbReference type="NCBI Taxonomy" id="472368"/>
    <lineage>
        <taxon>Eukaryota</taxon>
        <taxon>Viridiplantae</taxon>
        <taxon>Streptophyta</taxon>
        <taxon>Embryophyta</taxon>
        <taxon>Tracheophyta</taxon>
        <taxon>Spermatophyta</taxon>
        <taxon>Magnoliopsida</taxon>
        <taxon>eudicotyledons</taxon>
        <taxon>Gunneridae</taxon>
        <taxon>Pentapetalae</taxon>
        <taxon>asterids</taxon>
        <taxon>lamiids</taxon>
        <taxon>Lamiales</taxon>
        <taxon>Gesneriaceae</taxon>
        <taxon>Didymocarpoideae</taxon>
        <taxon>Trichosporeae</taxon>
        <taxon>Loxocarpinae</taxon>
        <taxon>Dorcoceras</taxon>
    </lineage>
</organism>
<sequence>MKRSISVSHTLGKCSTQANKNSAFDSRSKLLFNGGRLLRSSISSLFFSKYHSCWSKLASARLRTTDSTLDVSIVNPAAVYNDESNQL</sequence>
<dbReference type="AlphaFoldDB" id="A0A2Z7AR06"/>
<name>A0A2Z7AR06_9LAMI</name>
<protein>
    <submittedName>
        <fullName evidence="1">Uncharacterized protein</fullName>
    </submittedName>
</protein>
<dbReference type="EMBL" id="KV012828">
    <property type="protein sequence ID" value="KZV24361.1"/>
    <property type="molecule type" value="Genomic_DNA"/>
</dbReference>
<reference evidence="1 2" key="1">
    <citation type="journal article" date="2015" name="Proc. Natl. Acad. Sci. U.S.A.">
        <title>The resurrection genome of Boea hygrometrica: A blueprint for survival of dehydration.</title>
        <authorList>
            <person name="Xiao L."/>
            <person name="Yang G."/>
            <person name="Zhang L."/>
            <person name="Yang X."/>
            <person name="Zhao S."/>
            <person name="Ji Z."/>
            <person name="Zhou Q."/>
            <person name="Hu M."/>
            <person name="Wang Y."/>
            <person name="Chen M."/>
            <person name="Xu Y."/>
            <person name="Jin H."/>
            <person name="Xiao X."/>
            <person name="Hu G."/>
            <person name="Bao F."/>
            <person name="Hu Y."/>
            <person name="Wan P."/>
            <person name="Li L."/>
            <person name="Deng X."/>
            <person name="Kuang T."/>
            <person name="Xiang C."/>
            <person name="Zhu J.K."/>
            <person name="Oliver M.J."/>
            <person name="He Y."/>
        </authorList>
    </citation>
    <scope>NUCLEOTIDE SEQUENCE [LARGE SCALE GENOMIC DNA]</scope>
    <source>
        <strain evidence="2">cv. XS01</strain>
    </source>
</reference>